<name>A0A549T839_9HYPH</name>
<evidence type="ECO:0000313" key="1">
    <source>
        <dbReference type="EMBL" id="TRL38033.1"/>
    </source>
</evidence>
<dbReference type="InterPro" id="IPR056912">
    <property type="entry name" value="Phage_JBD30_tail_term-like"/>
</dbReference>
<reference evidence="1 2" key="1">
    <citation type="submission" date="2019-07" db="EMBL/GenBank/DDBJ databases">
        <title>Ln-dependent methylotrophs.</title>
        <authorList>
            <person name="Tani A."/>
        </authorList>
    </citation>
    <scope>NUCLEOTIDE SEQUENCE [LARGE SCALE GENOMIC DNA]</scope>
    <source>
        <strain evidence="1 2">SM12</strain>
    </source>
</reference>
<evidence type="ECO:0000313" key="2">
    <source>
        <dbReference type="Proteomes" id="UP000316801"/>
    </source>
</evidence>
<dbReference type="RefSeq" id="WP_143125745.1">
    <property type="nucleotide sequence ID" value="NZ_VJMG01000036.1"/>
</dbReference>
<sequence>MISSVIARLQAETTLTDVLPAEDLETLSKGTQPKNRTVFVLPFRDLAQPNAFAAGGFRQSIEAYIIVAFLIRRYDDSKGGKRASEYEQTRDEIETALAGWQWDASEEPFELVSGQSSAFGTAATIYAQTWKTTRTLEKRP</sequence>
<accession>A0A549T839</accession>
<evidence type="ECO:0008006" key="3">
    <source>
        <dbReference type="Google" id="ProtNLM"/>
    </source>
</evidence>
<gene>
    <name evidence="1" type="ORF">FNA46_13570</name>
</gene>
<comment type="caution">
    <text evidence="1">The sequence shown here is derived from an EMBL/GenBank/DDBJ whole genome shotgun (WGS) entry which is preliminary data.</text>
</comment>
<dbReference type="EMBL" id="VJMG01000036">
    <property type="protein sequence ID" value="TRL38033.1"/>
    <property type="molecule type" value="Genomic_DNA"/>
</dbReference>
<protein>
    <recommendedName>
        <fullName evidence="3">DUF3168 domain-containing protein</fullName>
    </recommendedName>
</protein>
<dbReference type="Pfam" id="PF23840">
    <property type="entry name" value="Phage_tail_terminator"/>
    <property type="match status" value="1"/>
</dbReference>
<dbReference type="Proteomes" id="UP000316801">
    <property type="component" value="Unassembled WGS sequence"/>
</dbReference>
<proteinExistence type="predicted"/>
<dbReference type="AlphaFoldDB" id="A0A549T839"/>
<keyword evidence="2" id="KW-1185">Reference proteome</keyword>
<organism evidence="1 2">
    <name type="scientific">Rhizobium straminoryzae</name>
    <dbReference type="NCBI Taxonomy" id="1387186"/>
    <lineage>
        <taxon>Bacteria</taxon>
        <taxon>Pseudomonadati</taxon>
        <taxon>Pseudomonadota</taxon>
        <taxon>Alphaproteobacteria</taxon>
        <taxon>Hyphomicrobiales</taxon>
        <taxon>Rhizobiaceae</taxon>
        <taxon>Rhizobium/Agrobacterium group</taxon>
        <taxon>Rhizobium</taxon>
    </lineage>
</organism>